<feature type="compositionally biased region" description="Basic and acidic residues" evidence="1">
    <location>
        <begin position="107"/>
        <end position="127"/>
    </location>
</feature>
<accession>A0A9P8XQA7</accession>
<dbReference type="OrthoDB" id="5235778at2759"/>
<comment type="caution">
    <text evidence="2">The sequence shown here is derived from an EMBL/GenBank/DDBJ whole genome shotgun (WGS) entry which is preliminary data.</text>
</comment>
<feature type="region of interest" description="Disordered" evidence="1">
    <location>
        <begin position="158"/>
        <end position="218"/>
    </location>
</feature>
<reference evidence="2" key="1">
    <citation type="journal article" date="2021" name="Nat. Commun.">
        <title>Genetic determinants of endophytism in the Arabidopsis root mycobiome.</title>
        <authorList>
            <person name="Mesny F."/>
            <person name="Miyauchi S."/>
            <person name="Thiergart T."/>
            <person name="Pickel B."/>
            <person name="Atanasova L."/>
            <person name="Karlsson M."/>
            <person name="Huettel B."/>
            <person name="Barry K.W."/>
            <person name="Haridas S."/>
            <person name="Chen C."/>
            <person name="Bauer D."/>
            <person name="Andreopoulos W."/>
            <person name="Pangilinan J."/>
            <person name="LaButti K."/>
            <person name="Riley R."/>
            <person name="Lipzen A."/>
            <person name="Clum A."/>
            <person name="Drula E."/>
            <person name="Henrissat B."/>
            <person name="Kohler A."/>
            <person name="Grigoriev I.V."/>
            <person name="Martin F.M."/>
            <person name="Hacquard S."/>
        </authorList>
    </citation>
    <scope>NUCLEOTIDE SEQUENCE</scope>
    <source>
        <strain evidence="2">MPI-CAGE-CH-0230</strain>
    </source>
</reference>
<gene>
    <name evidence="2" type="ORF">B0I36DRAFT_356466</name>
</gene>
<keyword evidence="3" id="KW-1185">Reference proteome</keyword>
<dbReference type="GeneID" id="70187181"/>
<dbReference type="EMBL" id="JAGTJQ010000016">
    <property type="protein sequence ID" value="KAH7010869.1"/>
    <property type="molecule type" value="Genomic_DNA"/>
</dbReference>
<feature type="compositionally biased region" description="Basic and acidic residues" evidence="1">
    <location>
        <begin position="183"/>
        <end position="218"/>
    </location>
</feature>
<dbReference type="AlphaFoldDB" id="A0A9P8XQA7"/>
<dbReference type="RefSeq" id="XP_046004354.1">
    <property type="nucleotide sequence ID" value="XM_046157635.1"/>
</dbReference>
<organism evidence="2 3">
    <name type="scientific">Microdochium trichocladiopsis</name>
    <dbReference type="NCBI Taxonomy" id="1682393"/>
    <lineage>
        <taxon>Eukaryota</taxon>
        <taxon>Fungi</taxon>
        <taxon>Dikarya</taxon>
        <taxon>Ascomycota</taxon>
        <taxon>Pezizomycotina</taxon>
        <taxon>Sordariomycetes</taxon>
        <taxon>Xylariomycetidae</taxon>
        <taxon>Xylariales</taxon>
        <taxon>Microdochiaceae</taxon>
        <taxon>Microdochium</taxon>
    </lineage>
</organism>
<feature type="region of interest" description="Disordered" evidence="1">
    <location>
        <begin position="67"/>
        <end position="143"/>
    </location>
</feature>
<evidence type="ECO:0000313" key="3">
    <source>
        <dbReference type="Proteomes" id="UP000756346"/>
    </source>
</evidence>
<proteinExistence type="predicted"/>
<name>A0A9P8XQA7_9PEZI</name>
<feature type="compositionally biased region" description="Low complexity" evidence="1">
    <location>
        <begin position="165"/>
        <end position="178"/>
    </location>
</feature>
<evidence type="ECO:0000256" key="1">
    <source>
        <dbReference type="SAM" id="MobiDB-lite"/>
    </source>
</evidence>
<sequence>MGQPSILSSRCASFHHHLVHISDHVETKRVPTSWPDERSSWNGGPGVLDEIVVNTCHSRRRAYANNDESYNISSRKKPHPQYSTRQRAAESSVPGEDHITTGSLKVGDNERAADPARHWQGDLDRPTAESVSDRNAQAASKGRAEVVKILPQLESETMCSDARQTRQTAQLAQQLAQRPSSHPPREKEAGQSDLESQEHLKRDGVLDSARSHDLEGDDAETRGAHKYSLCQNGLFPGDLVSRGTIIVIDGEDYVMYSVLKQGCDIPE</sequence>
<protein>
    <submittedName>
        <fullName evidence="2">Uncharacterized protein</fullName>
    </submittedName>
</protein>
<evidence type="ECO:0000313" key="2">
    <source>
        <dbReference type="EMBL" id="KAH7010869.1"/>
    </source>
</evidence>
<dbReference type="Proteomes" id="UP000756346">
    <property type="component" value="Unassembled WGS sequence"/>
</dbReference>
<feature type="compositionally biased region" description="Polar residues" evidence="1">
    <location>
        <begin position="129"/>
        <end position="138"/>
    </location>
</feature>